<gene>
    <name evidence="1" type="ORF">BpHYR1_001008</name>
</gene>
<dbReference type="EMBL" id="REGN01012289">
    <property type="protein sequence ID" value="RMZ96303.1"/>
    <property type="molecule type" value="Genomic_DNA"/>
</dbReference>
<keyword evidence="2" id="KW-1185">Reference proteome</keyword>
<evidence type="ECO:0000313" key="2">
    <source>
        <dbReference type="Proteomes" id="UP000276133"/>
    </source>
</evidence>
<evidence type="ECO:0000313" key="1">
    <source>
        <dbReference type="EMBL" id="RMZ96303.1"/>
    </source>
</evidence>
<reference evidence="1 2" key="1">
    <citation type="journal article" date="2018" name="Sci. Rep.">
        <title>Genomic signatures of local adaptation to the degree of environmental predictability in rotifers.</title>
        <authorList>
            <person name="Franch-Gras L."/>
            <person name="Hahn C."/>
            <person name="Garcia-Roger E.M."/>
            <person name="Carmona M.J."/>
            <person name="Serra M."/>
            <person name="Gomez A."/>
        </authorList>
    </citation>
    <scope>NUCLEOTIDE SEQUENCE [LARGE SCALE GENOMIC DNA]</scope>
    <source>
        <strain evidence="1">HYR1</strain>
    </source>
</reference>
<dbReference type="AlphaFoldDB" id="A0A3M7PBA2"/>
<proteinExistence type="predicted"/>
<accession>A0A3M7PBA2</accession>
<name>A0A3M7PBA2_BRAPC</name>
<organism evidence="1 2">
    <name type="scientific">Brachionus plicatilis</name>
    <name type="common">Marine rotifer</name>
    <name type="synonym">Brachionus muelleri</name>
    <dbReference type="NCBI Taxonomy" id="10195"/>
    <lineage>
        <taxon>Eukaryota</taxon>
        <taxon>Metazoa</taxon>
        <taxon>Spiralia</taxon>
        <taxon>Gnathifera</taxon>
        <taxon>Rotifera</taxon>
        <taxon>Eurotatoria</taxon>
        <taxon>Monogononta</taxon>
        <taxon>Pseudotrocha</taxon>
        <taxon>Ploima</taxon>
        <taxon>Brachionidae</taxon>
        <taxon>Brachionus</taxon>
    </lineage>
</organism>
<sequence>MDRTSNYRSDHLQAQRQSERLKDMALEPNQNLESCIEDSYLLRNFGYFVHKKHGFDNFDLMLTWLIDNICPNL</sequence>
<protein>
    <submittedName>
        <fullName evidence="1">Uncharacterized protein</fullName>
    </submittedName>
</protein>
<comment type="caution">
    <text evidence="1">The sequence shown here is derived from an EMBL/GenBank/DDBJ whole genome shotgun (WGS) entry which is preliminary data.</text>
</comment>
<dbReference type="Proteomes" id="UP000276133">
    <property type="component" value="Unassembled WGS sequence"/>
</dbReference>